<evidence type="ECO:0000259" key="8">
    <source>
        <dbReference type="SMART" id="SM00663"/>
    </source>
</evidence>
<keyword evidence="5" id="KW-0548">Nucleotidyltransferase</keyword>
<dbReference type="PANTHER" id="PTHR19376">
    <property type="entry name" value="DNA-DIRECTED RNA POLYMERASE"/>
    <property type="match status" value="1"/>
</dbReference>
<keyword evidence="6" id="KW-0804">Transcription</keyword>
<evidence type="ECO:0000256" key="2">
    <source>
        <dbReference type="ARBA" id="ARBA00012418"/>
    </source>
</evidence>
<dbReference type="GO" id="GO:0003899">
    <property type="term" value="F:DNA-directed RNA polymerase activity"/>
    <property type="evidence" value="ECO:0007669"/>
    <property type="project" value="UniProtKB-EC"/>
</dbReference>
<feature type="domain" description="RNA polymerase N-terminal" evidence="8">
    <location>
        <begin position="10"/>
        <end position="233"/>
    </location>
</feature>
<dbReference type="AlphaFoldDB" id="A0A9Q1KKB1"/>
<organism evidence="9 10">
    <name type="scientific">Carnegiea gigantea</name>
    <dbReference type="NCBI Taxonomy" id="171969"/>
    <lineage>
        <taxon>Eukaryota</taxon>
        <taxon>Viridiplantae</taxon>
        <taxon>Streptophyta</taxon>
        <taxon>Embryophyta</taxon>
        <taxon>Tracheophyta</taxon>
        <taxon>Spermatophyta</taxon>
        <taxon>Magnoliopsida</taxon>
        <taxon>eudicotyledons</taxon>
        <taxon>Gunneridae</taxon>
        <taxon>Pentapetalae</taxon>
        <taxon>Caryophyllales</taxon>
        <taxon>Cactineae</taxon>
        <taxon>Cactaceae</taxon>
        <taxon>Cactoideae</taxon>
        <taxon>Echinocereeae</taxon>
        <taxon>Carnegiea</taxon>
    </lineage>
</organism>
<evidence type="ECO:0000313" key="9">
    <source>
        <dbReference type="EMBL" id="KAJ8444817.1"/>
    </source>
</evidence>
<dbReference type="EC" id="2.7.7.6" evidence="2"/>
<comment type="catalytic activity">
    <reaction evidence="7">
        <text>RNA(n) + a ribonucleoside 5'-triphosphate = RNA(n+1) + diphosphate</text>
        <dbReference type="Rhea" id="RHEA:21248"/>
        <dbReference type="Rhea" id="RHEA-COMP:14527"/>
        <dbReference type="Rhea" id="RHEA-COMP:17342"/>
        <dbReference type="ChEBI" id="CHEBI:33019"/>
        <dbReference type="ChEBI" id="CHEBI:61557"/>
        <dbReference type="ChEBI" id="CHEBI:140395"/>
        <dbReference type="EC" id="2.7.7.6"/>
    </reaction>
</comment>
<dbReference type="EMBL" id="JAKOGI010000086">
    <property type="protein sequence ID" value="KAJ8444817.1"/>
    <property type="molecule type" value="Genomic_DNA"/>
</dbReference>
<evidence type="ECO:0000256" key="7">
    <source>
        <dbReference type="ARBA" id="ARBA00048552"/>
    </source>
</evidence>
<evidence type="ECO:0000256" key="3">
    <source>
        <dbReference type="ARBA" id="ARBA00022478"/>
    </source>
</evidence>
<dbReference type="InterPro" id="IPR006592">
    <property type="entry name" value="RNA_pol_N"/>
</dbReference>
<reference evidence="9" key="1">
    <citation type="submission" date="2022-04" db="EMBL/GenBank/DDBJ databases">
        <title>Carnegiea gigantea Genome sequencing and assembly v2.</title>
        <authorList>
            <person name="Copetti D."/>
            <person name="Sanderson M.J."/>
            <person name="Burquez A."/>
            <person name="Wojciechowski M.F."/>
        </authorList>
    </citation>
    <scope>NUCLEOTIDE SEQUENCE</scope>
    <source>
        <strain evidence="9">SGP5-SGP5p</strain>
        <tissue evidence="9">Aerial part</tissue>
    </source>
</reference>
<comment type="function">
    <text evidence="1">DNA-dependent RNA polymerase catalyzes the transcription of DNA into RNA using the four ribonucleoside triphosphates as substrates.</text>
</comment>
<protein>
    <recommendedName>
        <fullName evidence="2">DNA-directed RNA polymerase</fullName>
        <ecNumber evidence="2">2.7.7.6</ecNumber>
    </recommendedName>
</protein>
<keyword evidence="10" id="KW-1185">Reference proteome</keyword>
<dbReference type="OrthoDB" id="1862828at2759"/>
<comment type="caution">
    <text evidence="9">The sequence shown here is derived from an EMBL/GenBank/DDBJ whole genome shotgun (WGS) entry which is preliminary data.</text>
</comment>
<dbReference type="Proteomes" id="UP001153076">
    <property type="component" value="Unassembled WGS sequence"/>
</dbReference>
<dbReference type="InterPro" id="IPR045867">
    <property type="entry name" value="DNA-dir_RpoC_beta_prime"/>
</dbReference>
<evidence type="ECO:0000256" key="4">
    <source>
        <dbReference type="ARBA" id="ARBA00022679"/>
    </source>
</evidence>
<dbReference type="PANTHER" id="PTHR19376:SF54">
    <property type="entry name" value="DNA-DIRECTED RNA POLYMERASE SUBUNIT BETA"/>
    <property type="match status" value="1"/>
</dbReference>
<proteinExistence type="predicted"/>
<name>A0A9Q1KKB1_9CARY</name>
<dbReference type="GO" id="GO:0003677">
    <property type="term" value="F:DNA binding"/>
    <property type="evidence" value="ECO:0007669"/>
    <property type="project" value="InterPro"/>
</dbReference>
<dbReference type="Gene3D" id="2.40.40.20">
    <property type="match status" value="1"/>
</dbReference>
<evidence type="ECO:0000313" key="10">
    <source>
        <dbReference type="Proteomes" id="UP001153076"/>
    </source>
</evidence>
<dbReference type="GO" id="GO:0000428">
    <property type="term" value="C:DNA-directed RNA polymerase complex"/>
    <property type="evidence" value="ECO:0007669"/>
    <property type="project" value="UniProtKB-KW"/>
</dbReference>
<evidence type="ECO:0000256" key="5">
    <source>
        <dbReference type="ARBA" id="ARBA00022695"/>
    </source>
</evidence>
<evidence type="ECO:0000256" key="6">
    <source>
        <dbReference type="ARBA" id="ARBA00023163"/>
    </source>
</evidence>
<keyword evidence="4" id="KW-0808">Transferase</keyword>
<dbReference type="SMART" id="SM00663">
    <property type="entry name" value="RPOLA_N"/>
    <property type="match status" value="1"/>
</dbReference>
<sequence length="233" mass="26954">MEDRKVGRRKDVFMPALPPELGLTIQIDRVLFQKNILANLLTSRSMPEELVIYLEKLVQEAIDALFDNGIHRQLMRDDHNKVHWSFLDVKKEDFMGLGKHVDYSSYYVIIVGPSLSLHRCGLPPEIAMELFQTFLLIRQHLVSILGVAKSEIWEKELVLWKILPKFMQGHSKDVLFVYTHYFVSDSMQTLMGIKRLFMLSLETQAEARLLMFSQVNLLSPTIGDPISIPTYAY</sequence>
<dbReference type="GO" id="GO:0006351">
    <property type="term" value="P:DNA-templated transcription"/>
    <property type="evidence" value="ECO:0007669"/>
    <property type="project" value="InterPro"/>
</dbReference>
<keyword evidence="3" id="KW-0240">DNA-directed RNA polymerase</keyword>
<accession>A0A9Q1KKB1</accession>
<gene>
    <name evidence="9" type="ORF">Cgig2_034052</name>
</gene>
<dbReference type="SUPFAM" id="SSF64484">
    <property type="entry name" value="beta and beta-prime subunits of DNA dependent RNA-polymerase"/>
    <property type="match status" value="1"/>
</dbReference>
<evidence type="ECO:0000256" key="1">
    <source>
        <dbReference type="ARBA" id="ARBA00004026"/>
    </source>
</evidence>